<dbReference type="GO" id="GO:0003678">
    <property type="term" value="F:DNA helicase activity"/>
    <property type="evidence" value="ECO:0007669"/>
    <property type="project" value="UniProtKB-EC"/>
</dbReference>
<feature type="coiled-coil region" evidence="12">
    <location>
        <begin position="1089"/>
        <end position="1116"/>
    </location>
</feature>
<keyword evidence="9 17" id="KW-0456">Lyase</keyword>
<dbReference type="Pfam" id="PF13086">
    <property type="entry name" value="AAA_11"/>
    <property type="match status" value="2"/>
</dbReference>
<evidence type="ECO:0000256" key="7">
    <source>
        <dbReference type="ARBA" id="ARBA00022806"/>
    </source>
</evidence>
<dbReference type="OrthoDB" id="437438at2759"/>
<dbReference type="PROSITE" id="PS50137">
    <property type="entry name" value="DS_RBD"/>
    <property type="match status" value="1"/>
</dbReference>
<reference evidence="15" key="1">
    <citation type="submission" date="2022-10" db="EMBL/GenBank/DDBJ databases">
        <authorList>
            <person name="Chen Y."/>
            <person name="Dougan E. K."/>
            <person name="Chan C."/>
            <person name="Rhodes N."/>
            <person name="Thang M."/>
        </authorList>
    </citation>
    <scope>NUCLEOTIDE SEQUENCE</scope>
</reference>
<dbReference type="NCBIfam" id="TIGR01346">
    <property type="entry name" value="isocit_lyase"/>
    <property type="match status" value="2"/>
</dbReference>
<gene>
    <name evidence="15" type="ORF">C1SCF055_LOCUS11611</name>
</gene>
<dbReference type="InterPro" id="IPR027417">
    <property type="entry name" value="P-loop_NTPase"/>
</dbReference>
<feature type="region of interest" description="Disordered" evidence="13">
    <location>
        <begin position="757"/>
        <end position="793"/>
    </location>
</feature>
<evidence type="ECO:0000256" key="11">
    <source>
        <dbReference type="PROSITE-ProRule" id="PRU00266"/>
    </source>
</evidence>
<feature type="compositionally biased region" description="Basic and acidic residues" evidence="13">
    <location>
        <begin position="759"/>
        <end position="770"/>
    </location>
</feature>
<protein>
    <recommendedName>
        <fullName evidence="2">isocitrate lyase</fullName>
        <ecNumber evidence="2">4.1.3.1</ecNumber>
    </recommendedName>
</protein>
<keyword evidence="8" id="KW-0067">ATP-binding</keyword>
<evidence type="ECO:0000256" key="4">
    <source>
        <dbReference type="ARBA" id="ARBA00022532"/>
    </source>
</evidence>
<evidence type="ECO:0000256" key="6">
    <source>
        <dbReference type="ARBA" id="ARBA00022801"/>
    </source>
</evidence>
<name>A0A9P1C403_9DINO</name>
<evidence type="ECO:0000313" key="15">
    <source>
        <dbReference type="EMBL" id="CAI3984055.1"/>
    </source>
</evidence>
<evidence type="ECO:0000313" key="18">
    <source>
        <dbReference type="Proteomes" id="UP001152797"/>
    </source>
</evidence>
<keyword evidence="6" id="KW-0378">Hydrolase</keyword>
<dbReference type="GO" id="GO:0016787">
    <property type="term" value="F:hydrolase activity"/>
    <property type="evidence" value="ECO:0007669"/>
    <property type="project" value="UniProtKB-KW"/>
</dbReference>
<dbReference type="Gene3D" id="3.40.50.300">
    <property type="entry name" value="P-loop containing nucleotide triphosphate hydrolases"/>
    <property type="match status" value="2"/>
</dbReference>
<keyword evidence="7" id="KW-0347">Helicase</keyword>
<keyword evidence="18" id="KW-1185">Reference proteome</keyword>
<dbReference type="Pfam" id="PF00463">
    <property type="entry name" value="ICL"/>
    <property type="match status" value="3"/>
</dbReference>
<dbReference type="EMBL" id="CAMXCT020000857">
    <property type="protein sequence ID" value="CAL1137430.1"/>
    <property type="molecule type" value="Genomic_DNA"/>
</dbReference>
<dbReference type="Gene3D" id="3.20.20.60">
    <property type="entry name" value="Phosphoenolpyruvate-binding domains"/>
    <property type="match status" value="3"/>
</dbReference>
<evidence type="ECO:0000256" key="9">
    <source>
        <dbReference type="ARBA" id="ARBA00023239"/>
    </source>
</evidence>
<dbReference type="SMART" id="SM00487">
    <property type="entry name" value="DEXDc"/>
    <property type="match status" value="1"/>
</dbReference>
<dbReference type="SUPFAM" id="SSF52540">
    <property type="entry name" value="P-loop containing nucleoside triphosphate hydrolases"/>
    <property type="match status" value="1"/>
</dbReference>
<dbReference type="InterPro" id="IPR040442">
    <property type="entry name" value="Pyrv_kinase-like_dom_sf"/>
</dbReference>
<evidence type="ECO:0000256" key="1">
    <source>
        <dbReference type="ARBA" id="ARBA00004793"/>
    </source>
</evidence>
<dbReference type="EMBL" id="CAMXCT010000857">
    <property type="protein sequence ID" value="CAI3984055.1"/>
    <property type="molecule type" value="Genomic_DNA"/>
</dbReference>
<evidence type="ECO:0000256" key="13">
    <source>
        <dbReference type="SAM" id="MobiDB-lite"/>
    </source>
</evidence>
<dbReference type="Pfam" id="PF13087">
    <property type="entry name" value="AAA_12"/>
    <property type="match status" value="1"/>
</dbReference>
<dbReference type="GO" id="GO:0005694">
    <property type="term" value="C:chromosome"/>
    <property type="evidence" value="ECO:0007669"/>
    <property type="project" value="UniProtKB-ARBA"/>
</dbReference>
<dbReference type="InterPro" id="IPR047187">
    <property type="entry name" value="SF1_C_Upf1"/>
</dbReference>
<dbReference type="PROSITE" id="PS00161">
    <property type="entry name" value="ISOCITRATE_LYASE"/>
    <property type="match status" value="1"/>
</dbReference>
<evidence type="ECO:0000256" key="5">
    <source>
        <dbReference type="ARBA" id="ARBA00022741"/>
    </source>
</evidence>
<dbReference type="Gene3D" id="1.10.10.850">
    <property type="match status" value="2"/>
</dbReference>
<reference evidence="16" key="2">
    <citation type="submission" date="2024-04" db="EMBL/GenBank/DDBJ databases">
        <authorList>
            <person name="Chen Y."/>
            <person name="Shah S."/>
            <person name="Dougan E. K."/>
            <person name="Thang M."/>
            <person name="Chan C."/>
        </authorList>
    </citation>
    <scope>NUCLEOTIDE SEQUENCE [LARGE SCALE GENOMIC DNA]</scope>
</reference>
<organism evidence="15">
    <name type="scientific">Cladocopium goreaui</name>
    <dbReference type="NCBI Taxonomy" id="2562237"/>
    <lineage>
        <taxon>Eukaryota</taxon>
        <taxon>Sar</taxon>
        <taxon>Alveolata</taxon>
        <taxon>Dinophyceae</taxon>
        <taxon>Suessiales</taxon>
        <taxon>Symbiodiniaceae</taxon>
        <taxon>Cladocopium</taxon>
    </lineage>
</organism>
<dbReference type="CDD" id="cd00377">
    <property type="entry name" value="ICL_PEPM"/>
    <property type="match status" value="1"/>
</dbReference>
<dbReference type="InterPro" id="IPR006254">
    <property type="entry name" value="Isocitrate_lyase"/>
</dbReference>
<dbReference type="SUPFAM" id="SSF51621">
    <property type="entry name" value="Phosphoenolpyruvate/pyruvate domain"/>
    <property type="match status" value="3"/>
</dbReference>
<comment type="caution">
    <text evidence="15">The sequence shown here is derived from an EMBL/GenBank/DDBJ whole genome shotgun (WGS) entry which is preliminary data.</text>
</comment>
<dbReference type="InterPro" id="IPR018523">
    <property type="entry name" value="Isocitrate_lyase_ph_CS"/>
</dbReference>
<dbReference type="InterPro" id="IPR014720">
    <property type="entry name" value="dsRBD_dom"/>
</dbReference>
<sequence length="2252" mass="250366">MANRLRQIQSHILASDASVSGGLEMRAVSSNEDADFEARVKAMKEFMGSERFKYTTRPYKVEDVVKLQGTFPMYFNGAKVSEKLYKMLREHQAKGTCSHTFGALDTVQVTQMAKYLTSVYVSGWQCSSTASTSNEPGPDVADYPYDTVPNKVDQLFRAQLFHDRKQYEERRRMNPDERAKTPVVDYLNPIIADADTGHGGITATMKLAKMFIENGAAGIHIEDQKPGTKKCGHMGGKVLVSTQEHIQRLIAIRLQADVLNSPLVLVARTDAEAATMIDSNIDTLQSKSSRGQFVVLQMTQVSFKVATARLAEDTIDHPHIKGVTIKGVEPLYEAMRKGTDKDWEERAGCMTFPDAVAKALKAKGQDPAKWLQDARKMSLDQMRKAAAGMGCDIYFDWDSARSVEGYFRIKGSTEFCIERAIAFAPYADSIWMETGKPILAQATQFAKEVRAAVPHQMLAYNLSPSFNWDSAGMTDAQMESFIWDLAKLGFCWQFITLAGFHCDALSIDLFAKEYSKRGAAAYVQMIQRKERENKVETLTHQKWSGSEIVDEMGNIVSGGLSSTGIMSAGALFPFDPTQNFQVGAQGAIRNAAGPQTEAAISELQTLQRLWDSSPVALVTGGYLSDKLALTMTEIPYDVLQIFRSTQVEADRHTALMRDAGYRTLSMPTLCTGGIGIPIQFVAWQDLDAADYLFLNSVAVAAVQSIYRDFCEHPSDPMRLRICCFEPLHLQMLRAVKDEVFDNFYRAEVTEDLVSLLQRSQREHPEDREDASSDGDEAMAPDSKPSENDASVSGGLEMRAVSSNEDADFEARVKAMKEFMGSERFKYTTRPYKAVGWVEDVVKLQGTFPMYFNGAKVSEKLYKMLREHQVTQMAKYLTSVYVSGWQCSSTASTSNEPGPDVADYPYDTVPNKVDQLFRAQLFHDRKQYEERRRMNPDERAKTPVVDAWLRDGKQHVDITWQLGEHGERLAGSGRARSKKQARREAAKKLLKLLPVGKEAEIQMRKQMLQGLRYKLSAEVVEDGVAGAVNNDRGLQQIYRVLWKVPRPQGRAPAEVSAEGRGGTVAEAQADAWENLYIQARRKNLHAAASQAVYEEREERKRQQLEDAAEQRQQQVNEGMSILTSEAASELAVRHNTVVQRLRIQAKDEMAAHEAGYHCVLHWSWEDPSGESRSARSSGLGSSKRQARGEAMQKMLAEQGFGSFEATALNDAARVRGLAKAGDPQSTPLACSFMLNWPTSHWGLVLIEVWQSALARQDLAAVQELGAAVQSVSDGLGPQLWESLLDAPAHVACGKTAMEALKALQGVSLIASGFPSKAHRDYFQHFRLLTAMERIGANQAMVEELRSQSDVMSLRMRQQNCVLPYLTLAPASSGNAHWSPSIFTELRQGDVVYLQSGERDHLAVITSIVKEDGKQKLTLRCHTLSLDDVDEEWFDVYGLESEVTTLRCISALWSASQPHASLEERPATQLMLNREMTKILVESFLPEGLTKAREVARSLPPGCDPGSMDQRLQMLQKSIPSHVNLSESQMRSVQSALQQRLTLIHGPPGTGKTTAAVSVLSAWRSLGDRILCAADSNVAADNLHQNLQKWGVKSYRFSPTEMHQTGERATAYQRMLAIQDAIGSFQIVVTTCASAGHELLRGYNFPRVLIDESTQSIEPSTLLPIINGCSHLVLIGDHRQLPPTVISDDARRLGLDRSLFARLAEPKANAVVEPLLLNEQRRMHPSIAEFPNRHFYNGLVQDQVSSRPPIPGVQFPQQDATRVLLVDCAAETAETAEEQYGTSWRNVAEVQAVRDFVAHVLSPSRHVPKPLEPEQIVVLTPYLQQKELLQSALEKAKLQVRVSTVDGFQGAEADLVLFSAVRANLSGRLGFLRDTRRANVALTRARRGLVVFADATTLRESKGSVWATWLEWLEARDGIRELDVRQHAAAHDMHILSSTKSLCITLSLALSAFHFNFNDFSVFKNADVLNSPLVLVARTDGEAATMIDSNIDPIDHPHIKGVTIKGVEPLYEAMRKGTDKDWEERAGCMTFPDAVAKALKAKGQDPAKWLQDARKMSLDQMRKAAAGMGCDIYFDWDAARSVEGYFRIKGSTEFCIERAIAFAPYADSIWMETGKPILAQATQFAKEVRAAVPHQMLAYNLSPSFNWDSAGMTDAQMESFIWDLAKLGFCWQFITLAGFHCDALSIDLFAKEYSKRGAAAYVQMIQRKERENKVETLTHQKWSGSEIVDEMGNIVSGGLSSTGIMSAGVTEKQF</sequence>
<comment type="pathway">
    <text evidence="1">Carbohydrate metabolism; glyoxylate cycle; (S)-malate from isocitrate: step 1/2.</text>
</comment>
<accession>A0A9P1C403</accession>
<dbReference type="InterPro" id="IPR039556">
    <property type="entry name" value="ICL/PEPM"/>
</dbReference>
<dbReference type="CDD" id="cd18808">
    <property type="entry name" value="SF1_C_Upf1"/>
    <property type="match status" value="1"/>
</dbReference>
<evidence type="ECO:0000313" key="16">
    <source>
        <dbReference type="EMBL" id="CAL1137430.1"/>
    </source>
</evidence>
<dbReference type="InterPro" id="IPR041679">
    <property type="entry name" value="DNA2/NAM7-like_C"/>
</dbReference>
<evidence type="ECO:0000256" key="10">
    <source>
        <dbReference type="ARBA" id="ARBA00048432"/>
    </source>
</evidence>
<dbReference type="GO" id="GO:0005524">
    <property type="term" value="F:ATP binding"/>
    <property type="evidence" value="ECO:0007669"/>
    <property type="project" value="UniProtKB-KW"/>
</dbReference>
<evidence type="ECO:0000313" key="17">
    <source>
        <dbReference type="EMBL" id="CAL4771367.1"/>
    </source>
</evidence>
<dbReference type="InterPro" id="IPR014001">
    <property type="entry name" value="Helicase_ATP-bd"/>
</dbReference>
<keyword evidence="5" id="KW-0547">Nucleotide-binding</keyword>
<dbReference type="Proteomes" id="UP001152797">
    <property type="component" value="Unassembled WGS sequence"/>
</dbReference>
<keyword evidence="12" id="KW-0175">Coiled coil</keyword>
<dbReference type="EMBL" id="CAMXCT030000857">
    <property type="protein sequence ID" value="CAL4771367.1"/>
    <property type="molecule type" value="Genomic_DNA"/>
</dbReference>
<feature type="domain" description="DRBM" evidence="14">
    <location>
        <begin position="965"/>
        <end position="994"/>
    </location>
</feature>
<dbReference type="PANTHER" id="PTHR21631">
    <property type="entry name" value="ISOCITRATE LYASE/MALATE SYNTHASE"/>
    <property type="match status" value="1"/>
</dbReference>
<dbReference type="InterPro" id="IPR041677">
    <property type="entry name" value="DNA2/NAM7_AAA_11"/>
</dbReference>
<comment type="catalytic activity">
    <reaction evidence="10">
        <text>ATP + H2O = ADP + phosphate + H(+)</text>
        <dbReference type="Rhea" id="RHEA:13065"/>
        <dbReference type="ChEBI" id="CHEBI:15377"/>
        <dbReference type="ChEBI" id="CHEBI:15378"/>
        <dbReference type="ChEBI" id="CHEBI:30616"/>
        <dbReference type="ChEBI" id="CHEBI:43474"/>
        <dbReference type="ChEBI" id="CHEBI:456216"/>
        <dbReference type="EC" id="3.6.4.12"/>
    </reaction>
    <physiologicalReaction direction="left-to-right" evidence="10">
        <dbReference type="Rhea" id="RHEA:13066"/>
    </physiologicalReaction>
</comment>
<evidence type="ECO:0000256" key="12">
    <source>
        <dbReference type="SAM" id="Coils"/>
    </source>
</evidence>
<dbReference type="PANTHER" id="PTHR21631:SF3">
    <property type="entry name" value="BIFUNCTIONAL GLYOXYLATE CYCLE PROTEIN"/>
    <property type="match status" value="1"/>
</dbReference>
<dbReference type="GO" id="GO:0006099">
    <property type="term" value="P:tricarboxylic acid cycle"/>
    <property type="evidence" value="ECO:0007669"/>
    <property type="project" value="UniProtKB-KW"/>
</dbReference>
<proteinExistence type="predicted"/>
<evidence type="ECO:0000256" key="2">
    <source>
        <dbReference type="ARBA" id="ARBA00012909"/>
    </source>
</evidence>
<keyword evidence="11" id="KW-0694">RNA-binding</keyword>
<dbReference type="GO" id="GO:0003723">
    <property type="term" value="F:RNA binding"/>
    <property type="evidence" value="ECO:0007669"/>
    <property type="project" value="UniProtKB-UniRule"/>
</dbReference>
<dbReference type="GO" id="GO:0006097">
    <property type="term" value="P:glyoxylate cycle"/>
    <property type="evidence" value="ECO:0007669"/>
    <property type="project" value="UniProtKB-KW"/>
</dbReference>
<dbReference type="EC" id="4.1.3.1" evidence="2"/>
<evidence type="ECO:0000256" key="8">
    <source>
        <dbReference type="ARBA" id="ARBA00022840"/>
    </source>
</evidence>
<evidence type="ECO:0000259" key="14">
    <source>
        <dbReference type="PROSITE" id="PS50137"/>
    </source>
</evidence>
<keyword evidence="3" id="KW-0329">Glyoxylate bypass</keyword>
<evidence type="ECO:0000256" key="3">
    <source>
        <dbReference type="ARBA" id="ARBA00022435"/>
    </source>
</evidence>
<dbReference type="FunFam" id="3.40.50.300:FF:000326">
    <property type="entry name" value="P-loop containing nucleoside triphosphate hydrolase"/>
    <property type="match status" value="1"/>
</dbReference>
<keyword evidence="4" id="KW-0816">Tricarboxylic acid cycle</keyword>
<dbReference type="InterPro" id="IPR015813">
    <property type="entry name" value="Pyrv/PenolPyrv_kinase-like_dom"/>
</dbReference>
<dbReference type="GO" id="GO:0004451">
    <property type="term" value="F:isocitrate lyase activity"/>
    <property type="evidence" value="ECO:0007669"/>
    <property type="project" value="UniProtKB-EC"/>
</dbReference>